<comment type="caution">
    <text evidence="1">The sequence shown here is derived from an EMBL/GenBank/DDBJ whole genome shotgun (WGS) entry which is preliminary data.</text>
</comment>
<dbReference type="PATRIC" id="fig|1411022.3.peg.855"/>
<proteinExistence type="predicted"/>
<organism evidence="1 2">
    <name type="scientific">Tannerella sp. oral taxon BU063 isolate Cell 1/3</name>
    <dbReference type="NCBI Taxonomy" id="1411022"/>
    <lineage>
        <taxon>Bacteria</taxon>
        <taxon>Pseudomonadati</taxon>
        <taxon>Bacteroidota</taxon>
        <taxon>Bacteroidia</taxon>
        <taxon>Bacteroidales</taxon>
        <taxon>Tannerellaceae</taxon>
        <taxon>Tannerella</taxon>
    </lineage>
</organism>
<gene>
    <name evidence="1" type="ORF">T230_08115</name>
</gene>
<dbReference type="AlphaFoldDB" id="W2CNH5"/>
<protein>
    <submittedName>
        <fullName evidence="1">Uncharacterized protein</fullName>
    </submittedName>
</protein>
<sequence length="63" mass="7052">MSNEGMVRVHEGPIMPHEGTDWLHEGPIMSHEGMVSVASFFSGSLFITEQTLSEIKQRLSYSD</sequence>
<reference evidence="1 2" key="1">
    <citation type="submission" date="2013-11" db="EMBL/GenBank/DDBJ databases">
        <title>Single cell genomics of uncultured Tannerella BU063 (oral taxon 286).</title>
        <authorList>
            <person name="Beall C.J."/>
            <person name="Campbell A.G."/>
            <person name="Griffen A.L."/>
            <person name="Podar M."/>
            <person name="Leys E.J."/>
        </authorList>
    </citation>
    <scope>NUCLEOTIDE SEQUENCE [LARGE SCALE GENOMIC DNA]</scope>
    <source>
        <strain evidence="1">Cell 1/3</strain>
    </source>
</reference>
<evidence type="ECO:0000313" key="2">
    <source>
        <dbReference type="Proteomes" id="UP000034982"/>
    </source>
</evidence>
<dbReference type="EMBL" id="AYYE01000983">
    <property type="protein sequence ID" value="ETK07987.1"/>
    <property type="molecule type" value="Genomic_DNA"/>
</dbReference>
<evidence type="ECO:0000313" key="1">
    <source>
        <dbReference type="EMBL" id="ETK07987.1"/>
    </source>
</evidence>
<name>W2CNH5_9BACT</name>
<accession>W2CNH5</accession>
<dbReference type="Proteomes" id="UP000034982">
    <property type="component" value="Unassembled WGS sequence"/>
</dbReference>